<dbReference type="EMBL" id="GG663366">
    <property type="protein sequence ID" value="EEH08336.1"/>
    <property type="molecule type" value="Genomic_DNA"/>
</dbReference>
<evidence type="ECO:0000256" key="1">
    <source>
        <dbReference type="SAM" id="MobiDB-lite"/>
    </source>
</evidence>
<feature type="compositionally biased region" description="Low complexity" evidence="1">
    <location>
        <begin position="41"/>
        <end position="52"/>
    </location>
</feature>
<gene>
    <name evidence="2" type="ORF">HCBG_03625</name>
</gene>
<organism evidence="2 3">
    <name type="scientific">Ajellomyces capsulatus (strain G186AR / H82 / ATCC MYA-2454 / RMSCC 2432)</name>
    <name type="common">Darling's disease fungus</name>
    <name type="synonym">Histoplasma capsulatum</name>
    <dbReference type="NCBI Taxonomy" id="447093"/>
    <lineage>
        <taxon>Eukaryota</taxon>
        <taxon>Fungi</taxon>
        <taxon>Dikarya</taxon>
        <taxon>Ascomycota</taxon>
        <taxon>Pezizomycotina</taxon>
        <taxon>Eurotiomycetes</taxon>
        <taxon>Eurotiomycetidae</taxon>
        <taxon>Onygenales</taxon>
        <taxon>Ajellomycetaceae</taxon>
        <taxon>Histoplasma</taxon>
    </lineage>
</organism>
<dbReference type="GeneID" id="69036641"/>
<accession>C0NKE5</accession>
<reference evidence="2" key="1">
    <citation type="submission" date="2009-02" db="EMBL/GenBank/DDBJ databases">
        <title>The Genome Sequence of Ajellomyces capsulatus strain G186AR.</title>
        <authorList>
            <consortium name="The Broad Institute Genome Sequencing Platform"/>
            <person name="Champion M."/>
            <person name="Cuomo C."/>
            <person name="Ma L.-J."/>
            <person name="Henn M.R."/>
            <person name="Sil A."/>
            <person name="Goldman B."/>
            <person name="Young S.K."/>
            <person name="Kodira C.D."/>
            <person name="Zeng Q."/>
            <person name="Koehrsen M."/>
            <person name="Alvarado L."/>
            <person name="Berlin A."/>
            <person name="Borenstein D."/>
            <person name="Chen Z."/>
            <person name="Engels R."/>
            <person name="Freedman E."/>
            <person name="Gellesch M."/>
            <person name="Goldberg J."/>
            <person name="Griggs A."/>
            <person name="Gujja S."/>
            <person name="Heiman D."/>
            <person name="Hepburn T."/>
            <person name="Howarth C."/>
            <person name="Jen D."/>
            <person name="Larson L."/>
            <person name="Lewis B."/>
            <person name="Mehta T."/>
            <person name="Park D."/>
            <person name="Pearson M."/>
            <person name="Roberts A."/>
            <person name="Saif S."/>
            <person name="Shea T."/>
            <person name="Shenoy N."/>
            <person name="Sisk P."/>
            <person name="Stolte C."/>
            <person name="Sykes S."/>
            <person name="Walk T."/>
            <person name="White J."/>
            <person name="Yandava C."/>
            <person name="Klein B."/>
            <person name="McEwen J.G."/>
            <person name="Puccia R."/>
            <person name="Goldman G.H."/>
            <person name="Felipe M.S."/>
            <person name="Nino-Vega G."/>
            <person name="San-Blas G."/>
            <person name="Taylor J."/>
            <person name="Mendoza L."/>
            <person name="Galagan J."/>
            <person name="Nusbaum C."/>
            <person name="Birren B."/>
        </authorList>
    </citation>
    <scope>NUCLEOTIDE SEQUENCE</scope>
    <source>
        <strain evidence="2">G186AR</strain>
    </source>
</reference>
<dbReference type="Proteomes" id="UP000001631">
    <property type="component" value="Unassembled WGS sequence"/>
</dbReference>
<feature type="compositionally biased region" description="Basic and acidic residues" evidence="1">
    <location>
        <begin position="1"/>
        <end position="12"/>
    </location>
</feature>
<protein>
    <submittedName>
        <fullName evidence="2">Uncharacterized protein</fullName>
    </submittedName>
</protein>
<name>C0NKE5_AJECG</name>
<dbReference type="RefSeq" id="XP_045288817.1">
    <property type="nucleotide sequence ID" value="XM_045430674.1"/>
</dbReference>
<proteinExistence type="predicted"/>
<dbReference type="HOGENOM" id="CLU_1786354_0_0_1"/>
<sequence length="145" mass="15416">MEARTGQDRTGSREQGAGQGAGSREMTDSQAVDNNGGWLVGGSPLAGGLAPAETAQGEPDAMPKGESEGNGWDMDGIWMGYAIHHHQPKGVLLADWESGWMDGLRTYSLCGVVWLAWGTVCCNLKDSWQELNHPKGQSSPLGIYA</sequence>
<dbReference type="InParanoid" id="C0NKE5"/>
<evidence type="ECO:0000313" key="2">
    <source>
        <dbReference type="EMBL" id="EEH08336.1"/>
    </source>
</evidence>
<feature type="region of interest" description="Disordered" evidence="1">
    <location>
        <begin position="1"/>
        <end position="71"/>
    </location>
</feature>
<dbReference type="AlphaFoldDB" id="C0NKE5"/>
<keyword evidence="3" id="KW-1185">Reference proteome</keyword>
<evidence type="ECO:0000313" key="3">
    <source>
        <dbReference type="Proteomes" id="UP000001631"/>
    </source>
</evidence>